<accession>A0A0L0NM33</accession>
<keyword evidence="5" id="KW-1185">Reference proteome</keyword>
<dbReference type="PANTHER" id="PTHR47784:SF7">
    <property type="entry name" value="ZN(II)2CYS6 TRANSCRIPTION FACTOR (EUROFUNG)"/>
    <property type="match status" value="1"/>
</dbReference>
<dbReference type="InterPro" id="IPR001138">
    <property type="entry name" value="Zn2Cys6_DnaBD"/>
</dbReference>
<evidence type="ECO:0000313" key="4">
    <source>
        <dbReference type="EMBL" id="KND94785.1"/>
    </source>
</evidence>
<dbReference type="STRING" id="1163406.A0A0L0NM33"/>
<dbReference type="Pfam" id="PF11951">
    <property type="entry name" value="Fungal_trans_2"/>
    <property type="match status" value="1"/>
</dbReference>
<dbReference type="EMBL" id="LFRF01000001">
    <property type="protein sequence ID" value="KND94785.1"/>
    <property type="molecule type" value="Genomic_DNA"/>
</dbReference>
<dbReference type="InterPro" id="IPR021858">
    <property type="entry name" value="Fun_TF"/>
</dbReference>
<dbReference type="Proteomes" id="UP000036947">
    <property type="component" value="Unassembled WGS sequence"/>
</dbReference>
<dbReference type="GO" id="GO:0008270">
    <property type="term" value="F:zinc ion binding"/>
    <property type="evidence" value="ECO:0007669"/>
    <property type="project" value="InterPro"/>
</dbReference>
<dbReference type="PANTHER" id="PTHR47784">
    <property type="entry name" value="STEROL UPTAKE CONTROL PROTEIN 2"/>
    <property type="match status" value="1"/>
</dbReference>
<dbReference type="CDD" id="cd00067">
    <property type="entry name" value="GAL4"/>
    <property type="match status" value="1"/>
</dbReference>
<evidence type="ECO:0000256" key="2">
    <source>
        <dbReference type="SAM" id="MobiDB-lite"/>
    </source>
</evidence>
<evidence type="ECO:0000256" key="1">
    <source>
        <dbReference type="ARBA" id="ARBA00023242"/>
    </source>
</evidence>
<feature type="domain" description="Zn(2)-C6 fungal-type" evidence="3">
    <location>
        <begin position="54"/>
        <end position="84"/>
    </location>
</feature>
<name>A0A0L0NM33_TOLOC</name>
<dbReference type="Gene3D" id="4.10.240.10">
    <property type="entry name" value="Zn(2)-C6 fungal-type DNA-binding domain"/>
    <property type="match status" value="1"/>
</dbReference>
<feature type="compositionally biased region" description="Polar residues" evidence="2">
    <location>
        <begin position="8"/>
        <end position="19"/>
    </location>
</feature>
<feature type="region of interest" description="Disordered" evidence="2">
    <location>
        <begin position="1"/>
        <end position="44"/>
    </location>
</feature>
<evidence type="ECO:0000259" key="3">
    <source>
        <dbReference type="PROSITE" id="PS50048"/>
    </source>
</evidence>
<dbReference type="PROSITE" id="PS50048">
    <property type="entry name" value="ZN2_CY6_FUNGAL_2"/>
    <property type="match status" value="1"/>
</dbReference>
<gene>
    <name evidence="4" type="ORF">TOPH_00035</name>
</gene>
<protein>
    <submittedName>
        <fullName evidence="4">Sterol uptake control protein 2</fullName>
    </submittedName>
</protein>
<dbReference type="InterPro" id="IPR053157">
    <property type="entry name" value="Sterol_Uptake_Regulator"/>
</dbReference>
<dbReference type="GO" id="GO:0001228">
    <property type="term" value="F:DNA-binding transcription activator activity, RNA polymerase II-specific"/>
    <property type="evidence" value="ECO:0007669"/>
    <property type="project" value="TreeGrafter"/>
</dbReference>
<dbReference type="PROSITE" id="PS00463">
    <property type="entry name" value="ZN2_CY6_FUNGAL_1"/>
    <property type="match status" value="1"/>
</dbReference>
<organism evidence="4 5">
    <name type="scientific">Tolypocladium ophioglossoides (strain CBS 100239)</name>
    <name type="common">Snaketongue truffleclub</name>
    <name type="synonym">Elaphocordyceps ophioglossoides</name>
    <dbReference type="NCBI Taxonomy" id="1163406"/>
    <lineage>
        <taxon>Eukaryota</taxon>
        <taxon>Fungi</taxon>
        <taxon>Dikarya</taxon>
        <taxon>Ascomycota</taxon>
        <taxon>Pezizomycotina</taxon>
        <taxon>Sordariomycetes</taxon>
        <taxon>Hypocreomycetidae</taxon>
        <taxon>Hypocreales</taxon>
        <taxon>Ophiocordycipitaceae</taxon>
        <taxon>Tolypocladium</taxon>
    </lineage>
</organism>
<dbReference type="Pfam" id="PF00172">
    <property type="entry name" value="Zn_clus"/>
    <property type="match status" value="1"/>
</dbReference>
<dbReference type="SMART" id="SM00066">
    <property type="entry name" value="GAL4"/>
    <property type="match status" value="1"/>
</dbReference>
<dbReference type="InterPro" id="IPR036864">
    <property type="entry name" value="Zn2-C6_fun-type_DNA-bd_sf"/>
</dbReference>
<dbReference type="SUPFAM" id="SSF57701">
    <property type="entry name" value="Zn2/Cys6 DNA-binding domain"/>
    <property type="match status" value="1"/>
</dbReference>
<reference evidence="4 5" key="1">
    <citation type="journal article" date="2015" name="BMC Genomics">
        <title>The genome of the truffle-parasite Tolypocladium ophioglossoides and the evolution of antifungal peptaibiotics.</title>
        <authorList>
            <person name="Quandt C.A."/>
            <person name="Bushley K.E."/>
            <person name="Spatafora J.W."/>
        </authorList>
    </citation>
    <scope>NUCLEOTIDE SEQUENCE [LARGE SCALE GENOMIC DNA]</scope>
    <source>
        <strain evidence="4 5">CBS 100239</strain>
    </source>
</reference>
<sequence>MRHKTSLPFDTSSNDSHGSSPEAPLGSGSRSAAAAPTPGRQALSRRGHFKSRLGCFNCKRRRVKCNELRPECSPCRRLGLTCAYPASVASSSTPIHAAPSTLNLEDLRFYHRFLTTAFPTLPLRGGQVWSQAAAMSHSYEYLAHAVLGLGASHLSQNGNTDYTAQALQHRVVAIRLVNKQLDHPPKSPADADALLATIVCLVTQSSLMSDSMVDYLTMTRGANLVASTIVPDYQVSIFHAFTPEGHLASLTSMVCELPKDLQLIDDFRSSVTKLEPICQKPCELEYLAALVRCIEALPWKGFVVLFTLPFCFSNEEFLSFINPDNHAGHLLVIHMFLLDYILGQFCIAPSDEPPCPGRKNVIVSWTKNMAKTLPRDCQEYIQWPLHYCEVLSRQDARYLLSP</sequence>
<keyword evidence="1" id="KW-0539">Nucleus</keyword>
<comment type="caution">
    <text evidence="4">The sequence shown here is derived from an EMBL/GenBank/DDBJ whole genome shotgun (WGS) entry which is preliminary data.</text>
</comment>
<dbReference type="OrthoDB" id="416217at2759"/>
<proteinExistence type="predicted"/>
<evidence type="ECO:0000313" key="5">
    <source>
        <dbReference type="Proteomes" id="UP000036947"/>
    </source>
</evidence>
<dbReference type="AlphaFoldDB" id="A0A0L0NM33"/>